<organism evidence="3 4">
    <name type="scientific">Iningainema tapete BLCC-T55</name>
    <dbReference type="NCBI Taxonomy" id="2748662"/>
    <lineage>
        <taxon>Bacteria</taxon>
        <taxon>Bacillati</taxon>
        <taxon>Cyanobacteriota</taxon>
        <taxon>Cyanophyceae</taxon>
        <taxon>Nostocales</taxon>
        <taxon>Scytonemataceae</taxon>
        <taxon>Iningainema tapete</taxon>
    </lineage>
</organism>
<evidence type="ECO:0000259" key="2">
    <source>
        <dbReference type="PROSITE" id="PS51549"/>
    </source>
</evidence>
<sequence>MKFKYLAVLSIATLLTVGCATEVVSQQPVQETQPATSVTKTIAMRSSQAGSFRGAEHPTQGKARIITENGKRYLEFDQSFKSNNGPDLFVILHRSDAPPTYGVKKQDYISIARLQKTSGTQRYALPNNVNLANFKSVAIWCRRFNATFGYASWS</sequence>
<dbReference type="Pfam" id="PF10517">
    <property type="entry name" value="DM13"/>
    <property type="match status" value="1"/>
</dbReference>
<protein>
    <submittedName>
        <fullName evidence="3">DM13 domain-containing protein</fullName>
    </submittedName>
</protein>
<feature type="domain" description="DM13" evidence="2">
    <location>
        <begin position="50"/>
        <end position="154"/>
    </location>
</feature>
<comment type="caution">
    <text evidence="3">The sequence shown here is derived from an EMBL/GenBank/DDBJ whole genome shotgun (WGS) entry which is preliminary data.</text>
</comment>
<keyword evidence="4" id="KW-1185">Reference proteome</keyword>
<gene>
    <name evidence="3" type="ORF">ICL16_16435</name>
</gene>
<feature type="chain" id="PRO_5035204962" evidence="1">
    <location>
        <begin position="21"/>
        <end position="154"/>
    </location>
</feature>
<dbReference type="AlphaFoldDB" id="A0A8J6XME5"/>
<dbReference type="InterPro" id="IPR019545">
    <property type="entry name" value="DM13_domain"/>
</dbReference>
<evidence type="ECO:0000313" key="3">
    <source>
        <dbReference type="EMBL" id="MBD2773616.1"/>
    </source>
</evidence>
<dbReference type="RefSeq" id="WP_190829630.1">
    <property type="nucleotide sequence ID" value="NZ_CAWPPI010000057.1"/>
</dbReference>
<proteinExistence type="predicted"/>
<name>A0A8J6XME5_9CYAN</name>
<feature type="signal peptide" evidence="1">
    <location>
        <begin position="1"/>
        <end position="20"/>
    </location>
</feature>
<keyword evidence="1" id="KW-0732">Signal</keyword>
<evidence type="ECO:0000256" key="1">
    <source>
        <dbReference type="SAM" id="SignalP"/>
    </source>
</evidence>
<dbReference type="EMBL" id="JACXAE010000057">
    <property type="protein sequence ID" value="MBD2773616.1"/>
    <property type="molecule type" value="Genomic_DNA"/>
</dbReference>
<reference evidence="3" key="1">
    <citation type="submission" date="2020-09" db="EMBL/GenBank/DDBJ databases">
        <title>Iningainema tapete sp. nov. (Scytonemataceae, Cyanobacteria) from greenhouses in central Florida (USA) produces two types of nodularin with biosynthetic potential for microcystin-LR and anabaenopeptins.</title>
        <authorList>
            <person name="Berthold D.E."/>
            <person name="Lefler F.W."/>
            <person name="Huang I.-S."/>
            <person name="Abdulla H."/>
            <person name="Zimba P.V."/>
            <person name="Laughinghouse H.D. IV."/>
        </authorList>
    </citation>
    <scope>NUCLEOTIDE SEQUENCE</scope>
    <source>
        <strain evidence="3">BLCCT55</strain>
    </source>
</reference>
<evidence type="ECO:0000313" key="4">
    <source>
        <dbReference type="Proteomes" id="UP000629098"/>
    </source>
</evidence>
<accession>A0A8J6XME5</accession>
<dbReference type="PROSITE" id="PS51549">
    <property type="entry name" value="DM13"/>
    <property type="match status" value="1"/>
</dbReference>
<dbReference type="PROSITE" id="PS51257">
    <property type="entry name" value="PROKAR_LIPOPROTEIN"/>
    <property type="match status" value="1"/>
</dbReference>
<dbReference type="Proteomes" id="UP000629098">
    <property type="component" value="Unassembled WGS sequence"/>
</dbReference>